<keyword evidence="2" id="KW-1185">Reference proteome</keyword>
<reference evidence="2" key="1">
    <citation type="submission" date="2015-01" db="EMBL/GenBank/DDBJ databases">
        <title>Flavisolibacter sp./LCS9/ whole genome sequencing.</title>
        <authorList>
            <person name="Kim M.K."/>
            <person name="Srinivasan S."/>
            <person name="Lee J.-J."/>
        </authorList>
    </citation>
    <scope>NUCLEOTIDE SEQUENCE [LARGE SCALE GENOMIC DNA]</scope>
    <source>
        <strain evidence="2">LCS9</strain>
    </source>
</reference>
<organism evidence="1 2">
    <name type="scientific">Flavisolibacter tropicus</name>
    <dbReference type="NCBI Taxonomy" id="1492898"/>
    <lineage>
        <taxon>Bacteria</taxon>
        <taxon>Pseudomonadati</taxon>
        <taxon>Bacteroidota</taxon>
        <taxon>Chitinophagia</taxon>
        <taxon>Chitinophagales</taxon>
        <taxon>Chitinophagaceae</taxon>
        <taxon>Flavisolibacter</taxon>
    </lineage>
</organism>
<gene>
    <name evidence="1" type="ORF">SY85_19200</name>
</gene>
<evidence type="ECO:0000313" key="1">
    <source>
        <dbReference type="EMBL" id="ANE52295.1"/>
    </source>
</evidence>
<dbReference type="RefSeq" id="WP_066406608.1">
    <property type="nucleotide sequence ID" value="NZ_CP011390.1"/>
</dbReference>
<evidence type="ECO:0000313" key="2">
    <source>
        <dbReference type="Proteomes" id="UP000077177"/>
    </source>
</evidence>
<reference evidence="1 2" key="2">
    <citation type="journal article" date="2016" name="Int. J. Syst. Evol. Microbiol.">
        <title>Flavisolibacter tropicus sp. nov., isolated from tropical soil.</title>
        <authorList>
            <person name="Lee J.J."/>
            <person name="Kang M.S."/>
            <person name="Kim G.S."/>
            <person name="Lee C.S."/>
            <person name="Lim S."/>
            <person name="Lee J."/>
            <person name="Roh S.H."/>
            <person name="Kang H."/>
            <person name="Ha J.M."/>
            <person name="Bae S."/>
            <person name="Jung H.Y."/>
            <person name="Kim M.K."/>
        </authorList>
    </citation>
    <scope>NUCLEOTIDE SEQUENCE [LARGE SCALE GENOMIC DNA]</scope>
    <source>
        <strain evidence="1 2">LCS9</strain>
    </source>
</reference>
<dbReference type="EMBL" id="CP011390">
    <property type="protein sequence ID" value="ANE52295.1"/>
    <property type="molecule type" value="Genomic_DNA"/>
</dbReference>
<accession>A0A172TYX9</accession>
<dbReference type="Proteomes" id="UP000077177">
    <property type="component" value="Chromosome"/>
</dbReference>
<sequence length="149" mass="16856">MKQIALVLSVFIFSAFQQDNTVKVLGFFSNERSADGEHSSGYTLRLWQYNGSLIGILSYNQGLIGDQVVNVISNITYNKTNGDISFGCSLDGQAVTFKGKILPTKVTGSFTWSNRVDKNQSLKSCCKDAEIYKNYKSYKDWEKMMRQLY</sequence>
<proteinExistence type="predicted"/>
<dbReference type="KEGG" id="fla:SY85_19200"/>
<protein>
    <submittedName>
        <fullName evidence="1">Uncharacterized protein</fullName>
    </submittedName>
</protein>
<name>A0A172TYX9_9BACT</name>
<dbReference type="AlphaFoldDB" id="A0A172TYX9"/>